<keyword evidence="2" id="KW-1185">Reference proteome</keyword>
<dbReference type="EMBL" id="JAESDN010000007">
    <property type="protein sequence ID" value="KAG7047689.1"/>
    <property type="molecule type" value="Genomic_DNA"/>
</dbReference>
<accession>A0A9P7R4V1</accession>
<name>A0A9P7R4V1_9PEZI</name>
<evidence type="ECO:0000313" key="2">
    <source>
        <dbReference type="Proteomes" id="UP000699042"/>
    </source>
</evidence>
<reference evidence="1" key="1">
    <citation type="submission" date="2021-05" db="EMBL/GenBank/DDBJ databases">
        <title>Comparative genomics of three Colletotrichum scovillei strains and genetic complementation revealed genes involved fungal growth and virulence on chili pepper.</title>
        <authorList>
            <person name="Hsieh D.-K."/>
            <person name="Chuang S.-C."/>
            <person name="Chen C.-Y."/>
            <person name="Chao Y.-T."/>
            <person name="Lu M.-Y.J."/>
            <person name="Lee M.-H."/>
            <person name="Shih M.-C."/>
        </authorList>
    </citation>
    <scope>NUCLEOTIDE SEQUENCE</scope>
    <source>
        <strain evidence="1">Coll-153</strain>
    </source>
</reference>
<gene>
    <name evidence="1" type="ORF">JMJ77_011034</name>
</gene>
<protein>
    <submittedName>
        <fullName evidence="1">Uncharacterized protein</fullName>
    </submittedName>
</protein>
<comment type="caution">
    <text evidence="1">The sequence shown here is derived from an EMBL/GenBank/DDBJ whole genome shotgun (WGS) entry which is preliminary data.</text>
</comment>
<dbReference type="Proteomes" id="UP000699042">
    <property type="component" value="Unassembled WGS sequence"/>
</dbReference>
<proteinExistence type="predicted"/>
<evidence type="ECO:0000313" key="1">
    <source>
        <dbReference type="EMBL" id="KAG7047689.1"/>
    </source>
</evidence>
<sequence length="127" mass="13555">MSSLARLVDGVSVAVEAFCEVGPAGLMFFQRFHTTIPRFLECSFKRLDVDVLAGQCLVQTILVLLESLHPIIDIFSSSYCCFAVRGDGKHLFAVGASLISDGDTQFGVDDAATAAGHLTPVGLNALY</sequence>
<dbReference type="AlphaFoldDB" id="A0A9P7R4V1"/>
<organism evidence="1 2">
    <name type="scientific">Colletotrichum scovillei</name>
    <dbReference type="NCBI Taxonomy" id="1209932"/>
    <lineage>
        <taxon>Eukaryota</taxon>
        <taxon>Fungi</taxon>
        <taxon>Dikarya</taxon>
        <taxon>Ascomycota</taxon>
        <taxon>Pezizomycotina</taxon>
        <taxon>Sordariomycetes</taxon>
        <taxon>Hypocreomycetidae</taxon>
        <taxon>Glomerellales</taxon>
        <taxon>Glomerellaceae</taxon>
        <taxon>Colletotrichum</taxon>
        <taxon>Colletotrichum acutatum species complex</taxon>
    </lineage>
</organism>